<sequence>MSAIAETMNMAWVVKCRGQRPLTPTVFGDRKPFQHFFSFSRVKPSASGSQAMTGL</sequence>
<evidence type="ECO:0000313" key="1">
    <source>
        <dbReference type="EMBL" id="MDJ1178627.1"/>
    </source>
</evidence>
<comment type="caution">
    <text evidence="1">The sequence shown here is derived from an EMBL/GenBank/DDBJ whole genome shotgun (WGS) entry which is preliminary data.</text>
</comment>
<accession>A0ABT7BIL6</accession>
<dbReference type="EMBL" id="JAQPOK010000060">
    <property type="protein sequence ID" value="MDJ1178627.1"/>
    <property type="molecule type" value="Genomic_DNA"/>
</dbReference>
<evidence type="ECO:0000313" key="2">
    <source>
        <dbReference type="Proteomes" id="UP001231370"/>
    </source>
</evidence>
<proteinExistence type="predicted"/>
<dbReference type="RefSeq" id="WP_283761939.1">
    <property type="nucleotide sequence ID" value="NZ_JAQPOK010000060.1"/>
</dbReference>
<name>A0ABT7BIL6_9CYAN</name>
<dbReference type="Proteomes" id="UP001231370">
    <property type="component" value="Unassembled WGS sequence"/>
</dbReference>
<protein>
    <submittedName>
        <fullName evidence="1">Uncharacterized protein</fullName>
    </submittedName>
</protein>
<reference evidence="1 2" key="1">
    <citation type="submission" date="2023-01" db="EMBL/GenBank/DDBJ databases">
        <title>Novel diversity within Roseofilum (Cyanobacteria; Desertifilaceae) from marine benthic mats with descriptions of four novel species.</title>
        <authorList>
            <person name="Wang Y."/>
            <person name="Berthold D.E."/>
            <person name="Hu J."/>
            <person name="Lefler F.W."/>
            <person name="Laughinghouse H.D. IV."/>
        </authorList>
    </citation>
    <scope>NUCLEOTIDE SEQUENCE [LARGE SCALE GENOMIC DNA]</scope>
    <source>
        <strain evidence="1 2">BLCC-M91</strain>
    </source>
</reference>
<organism evidence="1 2">
    <name type="scientific">Roseofilum halophilum BLCC-M91</name>
    <dbReference type="NCBI Taxonomy" id="3022259"/>
    <lineage>
        <taxon>Bacteria</taxon>
        <taxon>Bacillati</taxon>
        <taxon>Cyanobacteriota</taxon>
        <taxon>Cyanophyceae</taxon>
        <taxon>Desertifilales</taxon>
        <taxon>Desertifilaceae</taxon>
        <taxon>Roseofilum</taxon>
        <taxon>Roseofilum halophilum</taxon>
    </lineage>
</organism>
<gene>
    <name evidence="1" type="ORF">PJF56_07115</name>
</gene>
<keyword evidence="2" id="KW-1185">Reference proteome</keyword>